<dbReference type="KEGG" id="nao:Y958_13580"/>
<protein>
    <recommendedName>
        <fullName evidence="3">S-methyl-5-thioribose kinase</fullName>
        <ecNumber evidence="3">2.7.1.100</ecNumber>
    </recommendedName>
</protein>
<evidence type="ECO:0000256" key="3">
    <source>
        <dbReference type="ARBA" id="ARBA00012128"/>
    </source>
</evidence>
<organism evidence="9 10">
    <name type="scientific">Nitrospirillum viridazoti CBAmc</name>
    <dbReference type="NCBI Taxonomy" id="1441467"/>
    <lineage>
        <taxon>Bacteria</taxon>
        <taxon>Pseudomonadati</taxon>
        <taxon>Pseudomonadota</taxon>
        <taxon>Alphaproteobacteria</taxon>
        <taxon>Rhodospirillales</taxon>
        <taxon>Azospirillaceae</taxon>
        <taxon>Nitrospirillum</taxon>
        <taxon>Nitrospirillum viridazoti</taxon>
    </lineage>
</organism>
<feature type="domain" description="Aminoglycoside phosphotransferase" evidence="8">
    <location>
        <begin position="41"/>
        <end position="286"/>
    </location>
</feature>
<dbReference type="InterPro" id="IPR009212">
    <property type="entry name" value="Methylthioribose_kinase"/>
</dbReference>
<sequence>MTLETPPGYAPLSEATLPHFLADVPALAARLGGTPIDWRVTEVGDGNLNQVFLVEGPGHDGKTAGLCVKQSLPYLRLVGEGWPLDLNRAWFEQRAMALHAAGAAGRAPALLHYDPTLYAIVMERLSPHVILRRGLVQGIRYPRLAEHVSDYLAGTLYATSDLALPASKKRPLVAAFTANDALCRLTEDVIFTQPYMTHPHNRWTSPQLDATAKAVQADTAWKLAASRLKLKFMASPEALIHGDLHTGSIMVTETDTRVIDPEFAFFGPMGFDVGAIIGNLLLNYLSQDGHATEDHPRDAYQDWVLETVEQLWTLFRAKFLHLWRTSGEGDAYPAALFSGPDGTACLETERRAYLDRLFVDALGYAGAKITRRILGLAHNIDLEKIADPNMRALCETRCLALGRSLMVETGRYPTIKSVTEAARHVRRTVTAVGPIDKRGLGLDAM</sequence>
<dbReference type="GO" id="GO:0005524">
    <property type="term" value="F:ATP binding"/>
    <property type="evidence" value="ECO:0007669"/>
    <property type="project" value="UniProtKB-KW"/>
</dbReference>
<dbReference type="GO" id="GO:0046522">
    <property type="term" value="F:S-methyl-5-thioribose kinase activity"/>
    <property type="evidence" value="ECO:0007669"/>
    <property type="project" value="UniProtKB-EC"/>
</dbReference>
<evidence type="ECO:0000256" key="7">
    <source>
        <dbReference type="ARBA" id="ARBA00022840"/>
    </source>
</evidence>
<comment type="similarity">
    <text evidence="1">Belongs to the methylthioribose kinase family.</text>
</comment>
<keyword evidence="6 9" id="KW-0418">Kinase</keyword>
<evidence type="ECO:0000256" key="1">
    <source>
        <dbReference type="ARBA" id="ARBA00010165"/>
    </source>
</evidence>
<dbReference type="AlphaFoldDB" id="A0A248JT72"/>
<keyword evidence="10" id="KW-1185">Reference proteome</keyword>
<comment type="subunit">
    <text evidence="2">Homodimer.</text>
</comment>
<evidence type="ECO:0000313" key="9">
    <source>
        <dbReference type="EMBL" id="ASG21716.1"/>
    </source>
</evidence>
<dbReference type="SUPFAM" id="SSF56112">
    <property type="entry name" value="Protein kinase-like (PK-like)"/>
    <property type="match status" value="1"/>
</dbReference>
<dbReference type="EMBL" id="CP022110">
    <property type="protein sequence ID" value="ASG21716.1"/>
    <property type="molecule type" value="Genomic_DNA"/>
</dbReference>
<keyword evidence="5" id="KW-0547">Nucleotide-binding</keyword>
<proteinExistence type="inferred from homology"/>
<evidence type="ECO:0000256" key="5">
    <source>
        <dbReference type="ARBA" id="ARBA00022741"/>
    </source>
</evidence>
<keyword evidence="7" id="KW-0067">ATP-binding</keyword>
<dbReference type="Pfam" id="PF01636">
    <property type="entry name" value="APH"/>
    <property type="match status" value="1"/>
</dbReference>
<dbReference type="GO" id="GO:0009086">
    <property type="term" value="P:methionine biosynthetic process"/>
    <property type="evidence" value="ECO:0007669"/>
    <property type="project" value="InterPro"/>
</dbReference>
<dbReference type="InterPro" id="IPR011009">
    <property type="entry name" value="Kinase-like_dom_sf"/>
</dbReference>
<dbReference type="Gene3D" id="3.90.1200.10">
    <property type="match status" value="1"/>
</dbReference>
<evidence type="ECO:0000256" key="4">
    <source>
        <dbReference type="ARBA" id="ARBA00022679"/>
    </source>
</evidence>
<dbReference type="PANTHER" id="PTHR34273">
    <property type="entry name" value="METHYLTHIORIBOSE KINASE"/>
    <property type="match status" value="1"/>
</dbReference>
<dbReference type="RefSeq" id="WP_088872384.1">
    <property type="nucleotide sequence ID" value="NZ_CP022110.1"/>
</dbReference>
<dbReference type="PANTHER" id="PTHR34273:SF2">
    <property type="entry name" value="METHYLTHIORIBOSE KINASE"/>
    <property type="match status" value="1"/>
</dbReference>
<name>A0A248JT72_9PROT</name>
<reference evidence="9 10" key="1">
    <citation type="submission" date="2017-06" db="EMBL/GenBank/DDBJ databases">
        <title>Complete genome sequence of Nitrospirillum amazonense strain CBAmC, an endophytic nitrogen-fixing and plant growth-promoting bacterium, isolated from sugarcane.</title>
        <authorList>
            <person name="Schwab S."/>
            <person name="dos Santos Teixeira K.R."/>
            <person name="Simoes Araujo J.L."/>
            <person name="Soares Vidal M."/>
            <person name="Borges de Freitas H.R."/>
            <person name="Rivello Crivelaro A.L."/>
            <person name="Bueno de Camargo Nunes A."/>
            <person name="dos Santos C.M."/>
            <person name="Palmeira da Silva Rosa D."/>
            <person name="da Silva Padilha D."/>
            <person name="da Silva E."/>
            <person name="Araujo Terra L."/>
            <person name="Soares Mendes V."/>
            <person name="Farinelli L."/>
            <person name="Magalhaes Cruz L."/>
            <person name="Baldani J.I."/>
        </authorList>
    </citation>
    <scope>NUCLEOTIDE SEQUENCE [LARGE SCALE GENOMIC DNA]</scope>
    <source>
        <strain evidence="9 10">CBAmC</strain>
    </source>
</reference>
<gene>
    <name evidence="9" type="primary">mtnK</name>
    <name evidence="9" type="ORF">Y958_13580</name>
</gene>
<evidence type="ECO:0000256" key="6">
    <source>
        <dbReference type="ARBA" id="ARBA00022777"/>
    </source>
</evidence>
<dbReference type="Proteomes" id="UP000197153">
    <property type="component" value="Chromosome 1"/>
</dbReference>
<dbReference type="NCBIfam" id="TIGR01767">
    <property type="entry name" value="MTRK"/>
    <property type="match status" value="1"/>
</dbReference>
<dbReference type="EC" id="2.7.1.100" evidence="3"/>
<accession>A0A248JT72</accession>
<evidence type="ECO:0000256" key="2">
    <source>
        <dbReference type="ARBA" id="ARBA00011738"/>
    </source>
</evidence>
<evidence type="ECO:0000313" key="10">
    <source>
        <dbReference type="Proteomes" id="UP000197153"/>
    </source>
</evidence>
<keyword evidence="4" id="KW-0808">Transferase</keyword>
<dbReference type="PIRSF" id="PIRSF031134">
    <property type="entry name" value="MTRK"/>
    <property type="match status" value="1"/>
</dbReference>
<evidence type="ECO:0000259" key="8">
    <source>
        <dbReference type="Pfam" id="PF01636"/>
    </source>
</evidence>
<dbReference type="InterPro" id="IPR002575">
    <property type="entry name" value="Aminoglycoside_PTrfase"/>
</dbReference>
<dbReference type="Gene3D" id="3.30.200.20">
    <property type="entry name" value="Phosphorylase Kinase, domain 1"/>
    <property type="match status" value="1"/>
</dbReference>